<dbReference type="Proteomes" id="UP001341281">
    <property type="component" value="Chromosome 07"/>
</dbReference>
<name>A0AAQ3X4D9_PASNO</name>
<dbReference type="PANTHER" id="PTHR26379:SF187">
    <property type="entry name" value="OS07G0655300 PROTEIN"/>
    <property type="match status" value="1"/>
</dbReference>
<dbReference type="InterPro" id="IPR008974">
    <property type="entry name" value="TRAF-like"/>
</dbReference>
<dbReference type="PROSITE" id="PS50144">
    <property type="entry name" value="MATH"/>
    <property type="match status" value="1"/>
</dbReference>
<organism evidence="4 5">
    <name type="scientific">Paspalum notatum var. saurae</name>
    <dbReference type="NCBI Taxonomy" id="547442"/>
    <lineage>
        <taxon>Eukaryota</taxon>
        <taxon>Viridiplantae</taxon>
        <taxon>Streptophyta</taxon>
        <taxon>Embryophyta</taxon>
        <taxon>Tracheophyta</taxon>
        <taxon>Spermatophyta</taxon>
        <taxon>Magnoliopsida</taxon>
        <taxon>Liliopsida</taxon>
        <taxon>Poales</taxon>
        <taxon>Poaceae</taxon>
        <taxon>PACMAD clade</taxon>
        <taxon>Panicoideae</taxon>
        <taxon>Andropogonodae</taxon>
        <taxon>Paspaleae</taxon>
        <taxon>Paspalinae</taxon>
        <taxon>Paspalum</taxon>
    </lineage>
</organism>
<dbReference type="InterPro" id="IPR045005">
    <property type="entry name" value="BPM1-6"/>
</dbReference>
<evidence type="ECO:0000256" key="1">
    <source>
        <dbReference type="ARBA" id="ARBA00004906"/>
    </source>
</evidence>
<feature type="region of interest" description="Disordered" evidence="2">
    <location>
        <begin position="213"/>
        <end position="243"/>
    </location>
</feature>
<dbReference type="Pfam" id="PF22486">
    <property type="entry name" value="MATH_2"/>
    <property type="match status" value="1"/>
</dbReference>
<gene>
    <name evidence="4" type="ORF">U9M48_032062</name>
</gene>
<comment type="pathway">
    <text evidence="1">Protein modification; protein ubiquitination.</text>
</comment>
<dbReference type="GO" id="GO:0016567">
    <property type="term" value="P:protein ubiquitination"/>
    <property type="evidence" value="ECO:0007669"/>
    <property type="project" value="InterPro"/>
</dbReference>
<evidence type="ECO:0000313" key="5">
    <source>
        <dbReference type="Proteomes" id="UP001341281"/>
    </source>
</evidence>
<proteinExistence type="predicted"/>
<dbReference type="CDD" id="cd00121">
    <property type="entry name" value="MATH"/>
    <property type="match status" value="1"/>
</dbReference>
<keyword evidence="5" id="KW-1185">Reference proteome</keyword>
<feature type="domain" description="MATH" evidence="3">
    <location>
        <begin position="56"/>
        <end position="189"/>
    </location>
</feature>
<sequence length="346" mass="37962">MGTAIFCYKSEASFFAHCTSRVAWPSPSRSQLEQQTAPPTCPRGFLPATAASRTVVGSHVLTVERYTETAGALAVGESIQSSRFHVGGHNWYMEWYPRGEDEDDADWASVLLCLDRHGTTNAEEVKASYRFALLDRAGKTTTLSSARSKRPRTFSATDASWGAERFVQRTEMASSVIKDGDCLRVRCDVSVVRASSHRLADLLLGQGRDVTSAASGSRRTSACSTPGPRASWRRSSTPRTTPSTITWASTTWSRPAAFKAFLHFVYTDSLPEGHCYVLESSSFRMAKGLLMAAERYDMERLRLITGRICIAMKCGPDRSEASTFKGPAVDFAKLVFTSVETTFGLA</sequence>
<dbReference type="AlphaFoldDB" id="A0AAQ3X4D9"/>
<dbReference type="Gene3D" id="2.60.210.10">
    <property type="entry name" value="Apoptosis, Tumor Necrosis Factor Receptor Associated Protein 2, Chain A"/>
    <property type="match status" value="1"/>
</dbReference>
<evidence type="ECO:0000256" key="2">
    <source>
        <dbReference type="SAM" id="MobiDB-lite"/>
    </source>
</evidence>
<dbReference type="EMBL" id="CP144751">
    <property type="protein sequence ID" value="WVZ85107.1"/>
    <property type="molecule type" value="Genomic_DNA"/>
</dbReference>
<dbReference type="Gene3D" id="3.30.710.10">
    <property type="entry name" value="Potassium Channel Kv1.1, Chain A"/>
    <property type="match status" value="1"/>
</dbReference>
<dbReference type="PANTHER" id="PTHR26379">
    <property type="entry name" value="BTB/POZ AND MATH DOMAIN-CONTAINING PROTEIN 1"/>
    <property type="match status" value="1"/>
</dbReference>
<dbReference type="InterPro" id="IPR002083">
    <property type="entry name" value="MATH/TRAF_dom"/>
</dbReference>
<evidence type="ECO:0000313" key="4">
    <source>
        <dbReference type="EMBL" id="WVZ85107.1"/>
    </source>
</evidence>
<accession>A0AAQ3X4D9</accession>
<dbReference type="SUPFAM" id="SSF49599">
    <property type="entry name" value="TRAF domain-like"/>
    <property type="match status" value="1"/>
</dbReference>
<reference evidence="4 5" key="1">
    <citation type="submission" date="2024-02" db="EMBL/GenBank/DDBJ databases">
        <title>High-quality chromosome-scale genome assembly of Pensacola bahiagrass (Paspalum notatum Flugge var. saurae).</title>
        <authorList>
            <person name="Vega J.M."/>
            <person name="Podio M."/>
            <person name="Orjuela J."/>
            <person name="Siena L.A."/>
            <person name="Pessino S.C."/>
            <person name="Combes M.C."/>
            <person name="Mariac C."/>
            <person name="Albertini E."/>
            <person name="Pupilli F."/>
            <person name="Ortiz J.P.A."/>
            <person name="Leblanc O."/>
        </authorList>
    </citation>
    <scope>NUCLEOTIDE SEQUENCE [LARGE SCALE GENOMIC DNA]</scope>
    <source>
        <strain evidence="4">R1</strain>
        <tissue evidence="4">Leaf</tissue>
    </source>
</reference>
<protein>
    <recommendedName>
        <fullName evidence="3">MATH domain-containing protein</fullName>
    </recommendedName>
</protein>
<dbReference type="InterPro" id="IPR011333">
    <property type="entry name" value="SKP1/BTB/POZ_sf"/>
</dbReference>
<evidence type="ECO:0000259" key="3">
    <source>
        <dbReference type="PROSITE" id="PS50144"/>
    </source>
</evidence>